<comment type="caution">
    <text evidence="1">The sequence shown here is derived from an EMBL/GenBank/DDBJ whole genome shotgun (WGS) entry which is preliminary data.</text>
</comment>
<gene>
    <name evidence="1" type="ORF">EOI86_07115</name>
</gene>
<dbReference type="EMBL" id="SADE01000001">
    <property type="protein sequence ID" value="RVU39020.1"/>
    <property type="molecule type" value="Genomic_DNA"/>
</dbReference>
<protein>
    <submittedName>
        <fullName evidence="1">Uncharacterized protein</fullName>
    </submittedName>
</protein>
<evidence type="ECO:0000313" key="2">
    <source>
        <dbReference type="Proteomes" id="UP000287447"/>
    </source>
</evidence>
<reference evidence="2" key="1">
    <citation type="submission" date="2019-01" db="EMBL/GenBank/DDBJ databases">
        <title>Gri0909 isolated from a small marine red alga.</title>
        <authorList>
            <person name="Kim J."/>
            <person name="Jeong S.E."/>
            <person name="Jeon C.O."/>
        </authorList>
    </citation>
    <scope>NUCLEOTIDE SEQUENCE [LARGE SCALE GENOMIC DNA]</scope>
    <source>
        <strain evidence="2">Gri0909</strain>
    </source>
</reference>
<name>A0A437QWV9_9PROT</name>
<keyword evidence="2" id="KW-1185">Reference proteome</keyword>
<sequence>MAVSDIALCGAALIRLGAEPITAFEEGTAEADIAGALYPIVRDGLLSAYPWSFATAQRALAQLSGVPVADFAFAYPLPPDFLRALSLGHGARGQTVPAGRGAEYRIHERRIHTNVEMPVLTYVFRPAESGFPPYFDKALTDKLSAEFCLPITENTARADLLQKLAGQSFQQAKTADAQGQSPGRIEDFALIDARG</sequence>
<accession>A0A437QWV9</accession>
<dbReference type="RefSeq" id="WP_127764392.1">
    <property type="nucleotide sequence ID" value="NZ_SADE01000001.1"/>
</dbReference>
<proteinExistence type="predicted"/>
<dbReference type="OrthoDB" id="7278537at2"/>
<organism evidence="1 2">
    <name type="scientific">Hwanghaeella grinnelliae</name>
    <dbReference type="NCBI Taxonomy" id="2500179"/>
    <lineage>
        <taxon>Bacteria</taxon>
        <taxon>Pseudomonadati</taxon>
        <taxon>Pseudomonadota</taxon>
        <taxon>Alphaproteobacteria</taxon>
        <taxon>Rhodospirillales</taxon>
        <taxon>Rhodospirillaceae</taxon>
        <taxon>Hwanghaeella</taxon>
    </lineage>
</organism>
<evidence type="ECO:0000313" key="1">
    <source>
        <dbReference type="EMBL" id="RVU39020.1"/>
    </source>
</evidence>
<dbReference type="Proteomes" id="UP000287447">
    <property type="component" value="Unassembled WGS sequence"/>
</dbReference>
<dbReference type="AlphaFoldDB" id="A0A437QWV9"/>